<evidence type="ECO:0000256" key="1">
    <source>
        <dbReference type="SAM" id="MobiDB-lite"/>
    </source>
</evidence>
<keyword evidence="2" id="KW-1185">Reference proteome</keyword>
<sequence length="315" mass="35422">MYSAEDVHLYPAEKWMFFLEFFALTQFEQHTCTLELRLAEIDGLLDSSDHPFSSQDLLFENEQLCAHLVGNSELSQYDQAGAGWSEHPPANRENQPLMPDHGRVSRGSELGTSGVGSRPVAGASPGSVKIDSDEESLPSFTDADLDPEWSLDEPPSKRLRTAAPEDCYNIMSVKEKHIKKFQAHTYDYNIQFQNMEECAQYDPTSKSGGLFTEYVSYFLKIKVENSGIPKWCKNEADIEKFIQEYEEKEGIVLKHVSSATRREGVCKPNLNGVTLDDLGDAETVFEINVQAYSLVLREDGDSEEVETDDQGRQLG</sequence>
<accession>A0A8B7ZS75</accession>
<dbReference type="GeneID" id="110988767"/>
<dbReference type="Proteomes" id="UP000694845">
    <property type="component" value="Unplaced"/>
</dbReference>
<evidence type="ECO:0000313" key="3">
    <source>
        <dbReference type="RefSeq" id="XP_022108259.1"/>
    </source>
</evidence>
<dbReference type="RefSeq" id="XP_022108259.1">
    <property type="nucleotide sequence ID" value="XM_022252567.1"/>
</dbReference>
<proteinExistence type="predicted"/>
<evidence type="ECO:0000313" key="2">
    <source>
        <dbReference type="Proteomes" id="UP000694845"/>
    </source>
</evidence>
<name>A0A8B7ZS75_ACAPL</name>
<feature type="region of interest" description="Disordered" evidence="1">
    <location>
        <begin position="79"/>
        <end position="160"/>
    </location>
</feature>
<dbReference type="AlphaFoldDB" id="A0A8B7ZS75"/>
<dbReference type="KEGG" id="aplc:110988767"/>
<reference evidence="3" key="1">
    <citation type="submission" date="2025-08" db="UniProtKB">
        <authorList>
            <consortium name="RefSeq"/>
        </authorList>
    </citation>
    <scope>IDENTIFICATION</scope>
</reference>
<organism evidence="2 3">
    <name type="scientific">Acanthaster planci</name>
    <name type="common">Crown-of-thorns starfish</name>
    <dbReference type="NCBI Taxonomy" id="133434"/>
    <lineage>
        <taxon>Eukaryota</taxon>
        <taxon>Metazoa</taxon>
        <taxon>Echinodermata</taxon>
        <taxon>Eleutherozoa</taxon>
        <taxon>Asterozoa</taxon>
        <taxon>Asteroidea</taxon>
        <taxon>Valvatacea</taxon>
        <taxon>Valvatida</taxon>
        <taxon>Acanthasteridae</taxon>
        <taxon>Acanthaster</taxon>
    </lineage>
</organism>
<protein>
    <submittedName>
        <fullName evidence="3">Uncharacterized protein LOC110988767</fullName>
    </submittedName>
</protein>
<gene>
    <name evidence="3" type="primary">LOC110988767</name>
</gene>